<keyword evidence="12" id="KW-0963">Cytoplasm</keyword>
<dbReference type="GO" id="GO:0042026">
    <property type="term" value="P:protein refolding"/>
    <property type="evidence" value="ECO:0007669"/>
    <property type="project" value="UniProtKB-UniRule"/>
</dbReference>
<dbReference type="InterPro" id="IPR017730">
    <property type="entry name" value="Chaperonin_ClpB"/>
</dbReference>
<dbReference type="InterPro" id="IPR019489">
    <property type="entry name" value="Clp_ATPase_C"/>
</dbReference>
<comment type="function">
    <text evidence="8">Part of a stress-induced multi-chaperone system, it is involved in the recovery of the cell from heat-induced damage, in cooperation with DnaK, DnaJ and GrpE. Acts before DnaK, in the processing of protein aggregates. Protein binding stimulates the ATPase activity; ATP hydrolysis unfolds the denatured protein aggregates, which probably helps expose new hydrophobic binding sites on the surface of ClpB-bound aggregates, contributing to the solubilization and refolding of denatured protein aggregates by DnaK.</text>
</comment>
<evidence type="ECO:0000256" key="1">
    <source>
        <dbReference type="ARBA" id="ARBA00004496"/>
    </source>
</evidence>
<gene>
    <name evidence="12 14" type="primary">clpB</name>
    <name evidence="14" type="ORF">H9875_03800</name>
</gene>
<keyword evidence="4 11" id="KW-0547">Nucleotide-binding</keyword>
<dbReference type="Pfam" id="PF02861">
    <property type="entry name" value="Clp_N"/>
    <property type="match status" value="1"/>
</dbReference>
<comment type="subcellular location">
    <subcellularLocation>
        <location evidence="1 12">Cytoplasm</location>
    </subcellularLocation>
</comment>
<dbReference type="Gene3D" id="3.40.50.300">
    <property type="entry name" value="P-loop containing nucleotide triphosphate hydrolases"/>
    <property type="match status" value="3"/>
</dbReference>
<dbReference type="CDD" id="cd00009">
    <property type="entry name" value="AAA"/>
    <property type="match status" value="1"/>
</dbReference>
<evidence type="ECO:0000256" key="12">
    <source>
        <dbReference type="RuleBase" id="RU362034"/>
    </source>
</evidence>
<feature type="coiled-coil region" evidence="12">
    <location>
        <begin position="414"/>
        <end position="501"/>
    </location>
</feature>
<keyword evidence="12" id="KW-0346">Stress response</keyword>
<dbReference type="AlphaFoldDB" id="A0A9D1QRP7"/>
<dbReference type="SUPFAM" id="SSF52540">
    <property type="entry name" value="P-loop containing nucleoside triphosphate hydrolases"/>
    <property type="match status" value="2"/>
</dbReference>
<sequence length="871" mass="96709">MNPEKFTQALSDALAEAQQIAMTRKHQAVTVAHLFKFLIQPGELARQLFTDAGLNVNDLDAELDRELDGISQVTGSGVQYGQEFSRNLTDLLQKADQVRAGYNDDFLAIDTVVIAVTQLTGESLTDYLKQQGLTEKKMRAAVDKLRGGERVTSKNAEDQYKALEKYGTDLVKAMRSGKIDPIIGRDDEILSVIRILSRKTKNNPVLIGEPGVGKTAIVEGLAQRIVRGDVPDNLKDKTIFSLDMGSLIAGAKYRGEFEERLKAVLKEVTKSDGQIIMFIDEIHNIVGAGKAEGSMDAGNLLKPMLARGELHLIGATTLDEYRQYLEQDKALARRFQRVQVGEPSIDDTVTILRGLRERFEIHHGVRIHDNALVAAAKLSDRYLTDRFLPDKAIDLVDEASASIRVEMNSAPTELDQSRRQLMRMQVEQTALKQETDAASQARLKTLQKELADTKEKVDQLSARWNDEKAAIKRLGDKKTELDTAKRDLANAESQYDLNKAAELQHGTIPKLEKELKTLEDQDQQQNWLVSESVTENEIAAVVSRMTGIPVTKLVQGEREKLLKLADRLHDRVVGQNQAVTAVADAVLRSRAGLQDPTKPLGSFLFLGPTGVGKTELAKALAENLFDSEDHMVRIDMSEYMEKESVSRLVGAAPGYVGYEEGGQLTEAVRRNPYTIVLFDEVEKAHPDVFNLLLQVLDDGRLTDSQGRTVDFKNTILIMTSNLGSDILLQGTDENGQISSDAQQQVAQLLQTHFRPEFLNRIDETIMFTPLSLADVQQIVVKLVDHLAVRLHEQQRDLTITPAAQAWIAKAGYLPAYGARPLQRFITTHVETPLAKQLIAGQIPVHSLVTIDVADDQLTFRHTTPVTTITTE</sequence>
<dbReference type="NCBIfam" id="TIGR03346">
    <property type="entry name" value="chaperone_ClpB"/>
    <property type="match status" value="1"/>
</dbReference>
<dbReference type="GO" id="GO:0005524">
    <property type="term" value="F:ATP binding"/>
    <property type="evidence" value="ECO:0007669"/>
    <property type="project" value="UniProtKB-UniRule"/>
</dbReference>
<evidence type="ECO:0000259" key="13">
    <source>
        <dbReference type="PROSITE" id="PS51903"/>
    </source>
</evidence>
<evidence type="ECO:0000256" key="8">
    <source>
        <dbReference type="ARBA" id="ARBA00025613"/>
    </source>
</evidence>
<dbReference type="PANTHER" id="PTHR11638">
    <property type="entry name" value="ATP-DEPENDENT CLP PROTEASE"/>
    <property type="match status" value="1"/>
</dbReference>
<evidence type="ECO:0000256" key="3">
    <source>
        <dbReference type="ARBA" id="ARBA00022737"/>
    </source>
</evidence>
<dbReference type="InterPro" id="IPR018368">
    <property type="entry name" value="ClpA/B_CS1"/>
</dbReference>
<dbReference type="Gene3D" id="1.10.1780.10">
    <property type="entry name" value="Clp, N-terminal domain"/>
    <property type="match status" value="1"/>
</dbReference>
<dbReference type="PROSITE" id="PS00870">
    <property type="entry name" value="CLPAB_1"/>
    <property type="match status" value="1"/>
</dbReference>
<dbReference type="InterPro" id="IPR004176">
    <property type="entry name" value="Clp_R_N"/>
</dbReference>
<evidence type="ECO:0000313" key="14">
    <source>
        <dbReference type="EMBL" id="HIW71731.1"/>
    </source>
</evidence>
<evidence type="ECO:0000256" key="6">
    <source>
        <dbReference type="ARBA" id="ARBA00023054"/>
    </source>
</evidence>
<dbReference type="PANTHER" id="PTHR11638:SF18">
    <property type="entry name" value="HEAT SHOCK PROTEIN 104"/>
    <property type="match status" value="1"/>
</dbReference>
<dbReference type="Pfam" id="PF07724">
    <property type="entry name" value="AAA_2"/>
    <property type="match status" value="1"/>
</dbReference>
<dbReference type="FunFam" id="3.40.50.300:FF:000120">
    <property type="entry name" value="ATP-dependent chaperone ClpB"/>
    <property type="match status" value="1"/>
</dbReference>
<dbReference type="FunFam" id="3.40.50.300:FF:000025">
    <property type="entry name" value="ATP-dependent Clp protease subunit"/>
    <property type="match status" value="1"/>
</dbReference>
<evidence type="ECO:0000256" key="2">
    <source>
        <dbReference type="ARBA" id="ARBA00008675"/>
    </source>
</evidence>
<keyword evidence="3 10" id="KW-0677">Repeat</keyword>
<dbReference type="FunFam" id="3.40.50.300:FF:000010">
    <property type="entry name" value="Chaperone clpB 1, putative"/>
    <property type="match status" value="1"/>
</dbReference>
<dbReference type="Gene3D" id="1.10.8.60">
    <property type="match status" value="1"/>
</dbReference>
<organism evidence="14 15">
    <name type="scientific">Candidatus Levilactobacillus faecigallinarum</name>
    <dbReference type="NCBI Taxonomy" id="2838638"/>
    <lineage>
        <taxon>Bacteria</taxon>
        <taxon>Bacillati</taxon>
        <taxon>Bacillota</taxon>
        <taxon>Bacilli</taxon>
        <taxon>Lactobacillales</taxon>
        <taxon>Lactobacillaceae</taxon>
        <taxon>Levilactobacillus</taxon>
    </lineage>
</organism>
<dbReference type="InterPro" id="IPR001270">
    <property type="entry name" value="ClpA/B"/>
</dbReference>
<dbReference type="GO" id="GO:0034605">
    <property type="term" value="P:cellular response to heat"/>
    <property type="evidence" value="ECO:0007669"/>
    <property type="project" value="TreeGrafter"/>
</dbReference>
<dbReference type="CDD" id="cd19499">
    <property type="entry name" value="RecA-like_ClpB_Hsp104-like"/>
    <property type="match status" value="1"/>
</dbReference>
<proteinExistence type="inferred from homology"/>
<dbReference type="EMBL" id="DXGJ01000029">
    <property type="protein sequence ID" value="HIW71731.1"/>
    <property type="molecule type" value="Genomic_DNA"/>
</dbReference>
<evidence type="ECO:0000256" key="4">
    <source>
        <dbReference type="ARBA" id="ARBA00022741"/>
    </source>
</evidence>
<dbReference type="InterPro" id="IPR003959">
    <property type="entry name" value="ATPase_AAA_core"/>
</dbReference>
<reference evidence="14" key="2">
    <citation type="submission" date="2021-04" db="EMBL/GenBank/DDBJ databases">
        <authorList>
            <person name="Gilroy R."/>
        </authorList>
    </citation>
    <scope>NUCLEOTIDE SEQUENCE</scope>
    <source>
        <strain evidence="14">CHK173-259</strain>
    </source>
</reference>
<dbReference type="InterPro" id="IPR050130">
    <property type="entry name" value="ClpA_ClpB"/>
</dbReference>
<dbReference type="SMART" id="SM01086">
    <property type="entry name" value="ClpB_D2-small"/>
    <property type="match status" value="1"/>
</dbReference>
<reference evidence="14" key="1">
    <citation type="journal article" date="2021" name="PeerJ">
        <title>Extensive microbial diversity within the chicken gut microbiome revealed by metagenomics and culture.</title>
        <authorList>
            <person name="Gilroy R."/>
            <person name="Ravi A."/>
            <person name="Getino M."/>
            <person name="Pursley I."/>
            <person name="Horton D.L."/>
            <person name="Alikhan N.F."/>
            <person name="Baker D."/>
            <person name="Gharbi K."/>
            <person name="Hall N."/>
            <person name="Watson M."/>
            <person name="Adriaenssens E.M."/>
            <person name="Foster-Nyarko E."/>
            <person name="Jarju S."/>
            <person name="Secka A."/>
            <person name="Antonio M."/>
            <person name="Oren A."/>
            <person name="Chaudhuri R.R."/>
            <person name="La Ragione R."/>
            <person name="Hildebrand F."/>
            <person name="Pallen M.J."/>
        </authorList>
    </citation>
    <scope>NUCLEOTIDE SEQUENCE</scope>
    <source>
        <strain evidence="14">CHK173-259</strain>
    </source>
</reference>
<dbReference type="GO" id="GO:0005737">
    <property type="term" value="C:cytoplasm"/>
    <property type="evidence" value="ECO:0007669"/>
    <property type="project" value="UniProtKB-SubCell"/>
</dbReference>
<dbReference type="InterPro" id="IPR027417">
    <property type="entry name" value="P-loop_NTPase"/>
</dbReference>
<evidence type="ECO:0000256" key="7">
    <source>
        <dbReference type="ARBA" id="ARBA00023186"/>
    </source>
</evidence>
<feature type="domain" description="Clp R" evidence="13">
    <location>
        <begin position="3"/>
        <end position="148"/>
    </location>
</feature>
<dbReference type="Pfam" id="PF00004">
    <property type="entry name" value="AAA"/>
    <property type="match status" value="1"/>
</dbReference>
<dbReference type="Pfam" id="PF10431">
    <property type="entry name" value="ClpB_D2-small"/>
    <property type="match status" value="1"/>
</dbReference>
<protein>
    <recommendedName>
        <fullName evidence="12">Chaperone protein ClpB</fullName>
    </recommendedName>
</protein>
<dbReference type="SMART" id="SM00382">
    <property type="entry name" value="AAA"/>
    <property type="match status" value="2"/>
</dbReference>
<dbReference type="GO" id="GO:0016887">
    <property type="term" value="F:ATP hydrolysis activity"/>
    <property type="evidence" value="ECO:0007669"/>
    <property type="project" value="InterPro"/>
</dbReference>
<dbReference type="InterPro" id="IPR028299">
    <property type="entry name" value="ClpA/B_CS2"/>
</dbReference>
<dbReference type="Proteomes" id="UP000886822">
    <property type="component" value="Unassembled WGS sequence"/>
</dbReference>
<accession>A0A9D1QRP7</accession>
<dbReference type="InterPro" id="IPR003593">
    <property type="entry name" value="AAA+_ATPase"/>
</dbReference>
<keyword evidence="5 11" id="KW-0067">ATP-binding</keyword>
<evidence type="ECO:0000256" key="10">
    <source>
        <dbReference type="PROSITE-ProRule" id="PRU01251"/>
    </source>
</evidence>
<evidence type="ECO:0000256" key="11">
    <source>
        <dbReference type="RuleBase" id="RU004432"/>
    </source>
</evidence>
<comment type="similarity">
    <text evidence="2 11">Belongs to the ClpA/ClpB family.</text>
</comment>
<dbReference type="SUPFAM" id="SSF81923">
    <property type="entry name" value="Double Clp-N motif"/>
    <property type="match status" value="1"/>
</dbReference>
<dbReference type="InterPro" id="IPR036628">
    <property type="entry name" value="Clp_N_dom_sf"/>
</dbReference>
<comment type="subunit">
    <text evidence="12">Homohexamer; The oligomerization is ATP-dependent.</text>
</comment>
<comment type="subunit">
    <text evidence="9">Homohexamer. The oligomerization is ATP-dependent.</text>
</comment>
<evidence type="ECO:0000256" key="9">
    <source>
        <dbReference type="ARBA" id="ARBA00026057"/>
    </source>
</evidence>
<evidence type="ECO:0000313" key="15">
    <source>
        <dbReference type="Proteomes" id="UP000886822"/>
    </source>
</evidence>
<dbReference type="Pfam" id="PF17871">
    <property type="entry name" value="AAA_lid_9"/>
    <property type="match status" value="1"/>
</dbReference>
<dbReference type="PROSITE" id="PS00871">
    <property type="entry name" value="CLPAB_2"/>
    <property type="match status" value="1"/>
</dbReference>
<keyword evidence="7 11" id="KW-0143">Chaperone</keyword>
<dbReference type="PROSITE" id="PS51903">
    <property type="entry name" value="CLP_R"/>
    <property type="match status" value="1"/>
</dbReference>
<dbReference type="PRINTS" id="PR00300">
    <property type="entry name" value="CLPPROTEASEA"/>
</dbReference>
<name>A0A9D1QRP7_9LACO</name>
<evidence type="ECO:0000256" key="5">
    <source>
        <dbReference type="ARBA" id="ARBA00022840"/>
    </source>
</evidence>
<dbReference type="InterPro" id="IPR041546">
    <property type="entry name" value="ClpA/ClpB_AAA_lid"/>
</dbReference>
<keyword evidence="6 12" id="KW-0175">Coiled coil</keyword>
<comment type="caution">
    <text evidence="14">The sequence shown here is derived from an EMBL/GenBank/DDBJ whole genome shotgun (WGS) entry which is preliminary data.</text>
</comment>